<gene>
    <name evidence="1" type="ORF">ALQ29_01210</name>
</gene>
<dbReference type="EMBL" id="RBQF01000152">
    <property type="protein sequence ID" value="RMP10095.1"/>
    <property type="molecule type" value="Genomic_DNA"/>
</dbReference>
<protein>
    <submittedName>
        <fullName evidence="1">Uncharacterized protein</fullName>
    </submittedName>
</protein>
<evidence type="ECO:0000313" key="2">
    <source>
        <dbReference type="Proteomes" id="UP000276587"/>
    </source>
</evidence>
<dbReference type="Proteomes" id="UP000276587">
    <property type="component" value="Unassembled WGS sequence"/>
</dbReference>
<dbReference type="AlphaFoldDB" id="A0A3M4AUS5"/>
<dbReference type="RefSeq" id="WP_244159533.1">
    <property type="nucleotide sequence ID" value="NZ_RBPW01000258.1"/>
</dbReference>
<name>A0A3M4AUS5_PSEMA</name>
<reference evidence="1 2" key="1">
    <citation type="submission" date="2018-08" db="EMBL/GenBank/DDBJ databases">
        <title>Recombination of ecologically and evolutionarily significant loci maintains genetic cohesion in the Pseudomonas syringae species complex.</title>
        <authorList>
            <person name="Dillon M."/>
            <person name="Thakur S."/>
            <person name="Almeida R.N.D."/>
            <person name="Weir B.S."/>
            <person name="Guttman D.S."/>
        </authorList>
    </citation>
    <scope>NUCLEOTIDE SEQUENCE [LARGE SCALE GENOMIC DNA]</scope>
    <source>
        <strain evidence="1 2">ICMP 3555</strain>
    </source>
</reference>
<organism evidence="1 2">
    <name type="scientific">Pseudomonas marginalis pv. marginalis</name>
    <dbReference type="NCBI Taxonomy" id="97473"/>
    <lineage>
        <taxon>Bacteria</taxon>
        <taxon>Pseudomonadati</taxon>
        <taxon>Pseudomonadota</taxon>
        <taxon>Gammaproteobacteria</taxon>
        <taxon>Pseudomonadales</taxon>
        <taxon>Pseudomonadaceae</taxon>
        <taxon>Pseudomonas</taxon>
    </lineage>
</organism>
<accession>A0A3M4AUS5</accession>
<proteinExistence type="predicted"/>
<keyword evidence="2" id="KW-1185">Reference proteome</keyword>
<sequence length="177" mass="19762">MQNIQMAAIILEGVVMIPWSLLLEQKAGDVLDTSGAALSLIDEGVYGTCDNQFCLADTVNEDGQDKLRLVSFYWAASEAAFRRAYFREVERDDMAVSSPSAELIPKTAGTTYGQIKQAWKAVGDVMEHASYRIMSDGAFVHKSLENASVVYYFRSTDILDDELPYAILWKCRVHGNY</sequence>
<comment type="caution">
    <text evidence="1">The sequence shown here is derived from an EMBL/GenBank/DDBJ whole genome shotgun (WGS) entry which is preliminary data.</text>
</comment>
<evidence type="ECO:0000313" key="1">
    <source>
        <dbReference type="EMBL" id="RMP10095.1"/>
    </source>
</evidence>